<dbReference type="GO" id="GO:0046961">
    <property type="term" value="F:proton-transporting ATPase activity, rotational mechanism"/>
    <property type="evidence" value="ECO:0007669"/>
    <property type="project" value="InterPro"/>
</dbReference>
<dbReference type="Gene3D" id="1.20.1460.20">
    <property type="match status" value="1"/>
</dbReference>
<evidence type="ECO:0000256" key="3">
    <source>
        <dbReference type="ARBA" id="ARBA00022448"/>
    </source>
</evidence>
<evidence type="ECO:0000256" key="1">
    <source>
        <dbReference type="ARBA" id="ARBA00004141"/>
    </source>
</evidence>
<dbReference type="Gene3D" id="3.30.70.2170">
    <property type="match status" value="1"/>
</dbReference>
<gene>
    <name evidence="9" type="ORF">Ana3638_13935</name>
</gene>
<dbReference type="Proteomes" id="UP000464314">
    <property type="component" value="Chromosome"/>
</dbReference>
<dbReference type="PANTHER" id="PTHR11629">
    <property type="entry name" value="VACUOLAR PROTON ATPASES"/>
    <property type="match status" value="1"/>
</dbReference>
<dbReference type="Gene3D" id="3.30.70.2750">
    <property type="match status" value="1"/>
</dbReference>
<dbReference type="Pfam" id="PF01496">
    <property type="entry name" value="V_ATPase_I"/>
    <property type="match status" value="1"/>
</dbReference>
<evidence type="ECO:0000256" key="8">
    <source>
        <dbReference type="SAM" id="Phobius"/>
    </source>
</evidence>
<reference evidence="9 10" key="1">
    <citation type="submission" date="2020-01" db="EMBL/GenBank/DDBJ databases">
        <title>Genome analysis of Anaerocolumna sp. CBA3638.</title>
        <authorList>
            <person name="Kim J."/>
            <person name="Roh S.W."/>
        </authorList>
    </citation>
    <scope>NUCLEOTIDE SEQUENCE [LARGE SCALE GENOMIC DNA]</scope>
    <source>
        <strain evidence="9 10">CBA3638</strain>
    </source>
</reference>
<keyword evidence="4 8" id="KW-0812">Transmembrane</keyword>
<dbReference type="GO" id="GO:0007035">
    <property type="term" value="P:vacuolar acidification"/>
    <property type="evidence" value="ECO:0007669"/>
    <property type="project" value="TreeGrafter"/>
</dbReference>
<feature type="transmembrane region" description="Helical" evidence="8">
    <location>
        <begin position="455"/>
        <end position="479"/>
    </location>
</feature>
<evidence type="ECO:0000313" key="9">
    <source>
        <dbReference type="EMBL" id="QHQ61738.1"/>
    </source>
</evidence>
<keyword evidence="10" id="KW-1185">Reference proteome</keyword>
<organism evidence="9 10">
    <name type="scientific">Anaerocolumna sedimenticola</name>
    <dbReference type="NCBI Taxonomy" id="2696063"/>
    <lineage>
        <taxon>Bacteria</taxon>
        <taxon>Bacillati</taxon>
        <taxon>Bacillota</taxon>
        <taxon>Clostridia</taxon>
        <taxon>Lachnospirales</taxon>
        <taxon>Lachnospiraceae</taxon>
        <taxon>Anaerocolumna</taxon>
    </lineage>
</organism>
<dbReference type="KEGG" id="anr:Ana3638_13935"/>
<sequence length="671" mass="75414">MAVLQMQRICICALKKERKQILELLQRRGVIEINDVLPEDSLFHKSDVHAAENLLEKNKNAAREALLILDQYVPEKKSILDALNGRTEVTADAYDNFRVKYNSVVHTTERILSLAKIIAENKAEILRLQAQAEMLSPWLALDIPMNFTGTKSTSSFIGTLPNMWTLEMIYEKLAGQSPLNVEIISTSRDQTCIFVLCLKPRAEAVSELLRTIGFSYPNTQNDKAAKEYLQVLNNMMKESEAVIVKSEEEIKSYNTLKSEICFLQDYEAIRSEKYEVISHLIQSNKVFVLNGYIAKDEVQELSDFLNKKFAIAIDISDPEEDEEVPILLRNNGFSSPLEGTVEAFSPPGKDDVDPTFIMSLFYYMLFGLMLSDAGYGAIMAAGCTVGLVKFKNALEDSMRKTLRMYLFCGISTIFWGVMFGSYFGDLIDVISQTFFGYKVTIPPLWFFPVNEPMRMLVFSMLLGVIHIFTGLGIKFYMCIRKKDYKALIYDVVFWLVLLICSIIILLSTQMIIDIFGIDLGISSVIINISSILAVIASCGIVLTNGRESKNPFKRFLKGAYALYGISGYLSDVLSYSRLLALGLATGVICNVINKMAGMAAGSVIGIIPFILIVALGHTLNIGINALGAYVHTNRLQYVEFFGKFYEGGGRKFKPFSAKTKYYKFKEKRNNE</sequence>
<keyword evidence="3" id="KW-0813">Transport</keyword>
<dbReference type="InterPro" id="IPR002490">
    <property type="entry name" value="V-ATPase_116kDa_su"/>
</dbReference>
<keyword evidence="6" id="KW-0406">Ion transport</keyword>
<feature type="transmembrane region" description="Helical" evidence="8">
    <location>
        <begin position="595"/>
        <end position="615"/>
    </location>
</feature>
<keyword evidence="7 8" id="KW-0472">Membrane</keyword>
<evidence type="ECO:0000256" key="7">
    <source>
        <dbReference type="ARBA" id="ARBA00023136"/>
    </source>
</evidence>
<accession>A0A6P1TQN6</accession>
<dbReference type="GO" id="GO:0016471">
    <property type="term" value="C:vacuolar proton-transporting V-type ATPase complex"/>
    <property type="evidence" value="ECO:0007669"/>
    <property type="project" value="TreeGrafter"/>
</dbReference>
<evidence type="ECO:0000256" key="4">
    <source>
        <dbReference type="ARBA" id="ARBA00022692"/>
    </source>
</evidence>
<dbReference type="RefSeq" id="WP_161838563.1">
    <property type="nucleotide sequence ID" value="NZ_CP048000.1"/>
</dbReference>
<evidence type="ECO:0000256" key="2">
    <source>
        <dbReference type="ARBA" id="ARBA00009904"/>
    </source>
</evidence>
<dbReference type="PANTHER" id="PTHR11629:SF63">
    <property type="entry name" value="V-TYPE PROTON ATPASE SUBUNIT A"/>
    <property type="match status" value="1"/>
</dbReference>
<protein>
    <submittedName>
        <fullName evidence="9">V-type ATP synthase subunit I</fullName>
    </submittedName>
</protein>
<comment type="similarity">
    <text evidence="2">Belongs to the V-ATPase 116 kDa subunit family.</text>
</comment>
<evidence type="ECO:0000313" key="10">
    <source>
        <dbReference type="Proteomes" id="UP000464314"/>
    </source>
</evidence>
<dbReference type="AlphaFoldDB" id="A0A6P1TQN6"/>
<feature type="transmembrane region" description="Helical" evidence="8">
    <location>
        <begin position="360"/>
        <end position="390"/>
    </location>
</feature>
<dbReference type="EMBL" id="CP048000">
    <property type="protein sequence ID" value="QHQ61738.1"/>
    <property type="molecule type" value="Genomic_DNA"/>
</dbReference>
<comment type="subcellular location">
    <subcellularLocation>
        <location evidence="1">Membrane</location>
        <topology evidence="1">Multi-pass membrane protein</topology>
    </subcellularLocation>
</comment>
<feature type="transmembrane region" description="Helical" evidence="8">
    <location>
        <begin position="491"/>
        <end position="512"/>
    </location>
</feature>
<proteinExistence type="inferred from homology"/>
<feature type="transmembrane region" description="Helical" evidence="8">
    <location>
        <begin position="524"/>
        <end position="543"/>
    </location>
</feature>
<feature type="transmembrane region" description="Helical" evidence="8">
    <location>
        <begin position="402"/>
        <end position="423"/>
    </location>
</feature>
<keyword evidence="5 8" id="KW-1133">Transmembrane helix</keyword>
<name>A0A6P1TQN6_9FIRM</name>
<dbReference type="GO" id="GO:0033179">
    <property type="term" value="C:proton-transporting V-type ATPase, V0 domain"/>
    <property type="evidence" value="ECO:0007669"/>
    <property type="project" value="InterPro"/>
</dbReference>
<feature type="transmembrane region" description="Helical" evidence="8">
    <location>
        <begin position="555"/>
        <end position="575"/>
    </location>
</feature>
<evidence type="ECO:0000256" key="6">
    <source>
        <dbReference type="ARBA" id="ARBA00023065"/>
    </source>
</evidence>
<evidence type="ECO:0000256" key="5">
    <source>
        <dbReference type="ARBA" id="ARBA00022989"/>
    </source>
</evidence>
<dbReference type="GO" id="GO:0051117">
    <property type="term" value="F:ATPase binding"/>
    <property type="evidence" value="ECO:0007669"/>
    <property type="project" value="TreeGrafter"/>
</dbReference>